<evidence type="ECO:0000256" key="2">
    <source>
        <dbReference type="SAM" id="Phobius"/>
    </source>
</evidence>
<dbReference type="AlphaFoldDB" id="N4UWY6"/>
<feature type="transmembrane region" description="Helical" evidence="2">
    <location>
        <begin position="414"/>
        <end position="433"/>
    </location>
</feature>
<name>N4UWY6_FUSC1</name>
<dbReference type="OrthoDB" id="2688021at2759"/>
<dbReference type="HOGENOM" id="CLU_390308_0_0_1"/>
<feature type="compositionally biased region" description="Basic and acidic residues" evidence="1">
    <location>
        <begin position="260"/>
        <end position="270"/>
    </location>
</feature>
<feature type="transmembrane region" description="Helical" evidence="2">
    <location>
        <begin position="538"/>
        <end position="556"/>
    </location>
</feature>
<evidence type="ECO:0000313" key="3">
    <source>
        <dbReference type="EMBL" id="ENH74680.1"/>
    </source>
</evidence>
<dbReference type="EMBL" id="KB730023">
    <property type="protein sequence ID" value="ENH74680.1"/>
    <property type="molecule type" value="Genomic_DNA"/>
</dbReference>
<organism evidence="3 4">
    <name type="scientific">Fusarium oxysporum f. sp. cubense (strain race 1)</name>
    <name type="common">Panama disease fungus</name>
    <dbReference type="NCBI Taxonomy" id="1229664"/>
    <lineage>
        <taxon>Eukaryota</taxon>
        <taxon>Fungi</taxon>
        <taxon>Dikarya</taxon>
        <taxon>Ascomycota</taxon>
        <taxon>Pezizomycotina</taxon>
        <taxon>Sordariomycetes</taxon>
        <taxon>Hypocreomycetidae</taxon>
        <taxon>Hypocreales</taxon>
        <taxon>Nectriaceae</taxon>
        <taxon>Fusarium</taxon>
        <taxon>Fusarium oxysporum species complex</taxon>
    </lineage>
</organism>
<protein>
    <submittedName>
        <fullName evidence="3">Uncharacterized protein</fullName>
    </submittedName>
</protein>
<feature type="region of interest" description="Disordered" evidence="1">
    <location>
        <begin position="254"/>
        <end position="276"/>
    </location>
</feature>
<evidence type="ECO:0000313" key="4">
    <source>
        <dbReference type="Proteomes" id="UP000016928"/>
    </source>
</evidence>
<dbReference type="STRING" id="1229664.N4UWY6"/>
<reference evidence="4" key="1">
    <citation type="submission" date="2012-09" db="EMBL/GenBank/DDBJ databases">
        <title>Genome sequencing and comparative transcriptomics of race 1 and race 4 of banana pathogen: Fusarium oxysporum f. sp. cubense.</title>
        <authorList>
            <person name="Fang X."/>
            <person name="Huang J."/>
        </authorList>
    </citation>
    <scope>NUCLEOTIDE SEQUENCE [LARGE SCALE GENOMIC DNA]</scope>
    <source>
        <strain evidence="4">race 1</strain>
    </source>
</reference>
<keyword evidence="2" id="KW-1133">Transmembrane helix</keyword>
<feature type="transmembrane region" description="Helical" evidence="2">
    <location>
        <begin position="653"/>
        <end position="678"/>
    </location>
</feature>
<feature type="transmembrane region" description="Helical" evidence="2">
    <location>
        <begin position="479"/>
        <end position="505"/>
    </location>
</feature>
<evidence type="ECO:0000256" key="1">
    <source>
        <dbReference type="SAM" id="MobiDB-lite"/>
    </source>
</evidence>
<keyword evidence="2" id="KW-0812">Transmembrane</keyword>
<sequence>MLHNNSASKINALFASATIPFMAQTSDDVAFPLYLDGQLKPFGFSSILISNTSAAAIDAPLPNHFLDLQRGLKAVEAYFLSANKLRGTVVNNNPTIQDAAYWNSTFPITNPMRFGLGNGYYFAVLQQGVAGDDSAQSWNGSWALIGTMAEQDMGGDPYPATNKDMPFQNAIEWVKDRAMRFDVKRHSCSAKWIITRNSIELQEGKCDPKPLSISHQLYDNGQFALASHLNASLSEYLNANNRWVKIALTRPDLESTNTGENEHLLSREDESGQQGSLQQFSRHVDQSSLDVCTETHELQQWRSTIKNTRIDETQILLEAETEDAGLTSPLAQESNVNKPQQEEVYQVASTHSEQKNTTPQDYDINTSTRLQYIIGVFTGCLLALACIGSGIYVLATKKEKLAMHVNIDTTAREVLSLVLNIILTFCIDSMAFVHSVSLRWALYSEHQLEFNTNLRLFTSSTKSGPNRCYLLLPGGGNEVFINGFALLILGLALLGHASLSTWCLWTSSDSVLTWSSNPLSNCLAAVQNGLLQRRNGRLLAILWMFAILGLDLAYAADNGVHCPPGTASLKWEMMGPGGCSSNMASLSMRKGPKGSLLASDSLKNAVSSWEYIILSIFKSLLHWSVGQALQPSMETEITDDMSTMDPALVKEELAMVGVTFFMIYTRLLLYAVLAILLASFATFFGTEEAIGTSTCYYGPLANYCRPG</sequence>
<reference evidence="4" key="2">
    <citation type="journal article" date="2014" name="PLoS ONE">
        <title>Genome and Transcriptome Analysis of the Fungal Pathogen Fusarium oxysporum f. sp. cubense Causing Banana Vascular Wilt Disease.</title>
        <authorList>
            <person name="Guo L."/>
            <person name="Han L."/>
            <person name="Yang L."/>
            <person name="Zeng H."/>
            <person name="Fan D."/>
            <person name="Zhu Y."/>
            <person name="Feng Y."/>
            <person name="Wang G."/>
            <person name="Peng C."/>
            <person name="Jiang X."/>
            <person name="Zhou D."/>
            <person name="Ni P."/>
            <person name="Liang C."/>
            <person name="Liu L."/>
            <person name="Wang J."/>
            <person name="Mao C."/>
            <person name="Fang X."/>
            <person name="Peng M."/>
            <person name="Huang J."/>
        </authorList>
    </citation>
    <scope>NUCLEOTIDE SEQUENCE [LARGE SCALE GENOMIC DNA]</scope>
    <source>
        <strain evidence="4">race 1</strain>
    </source>
</reference>
<dbReference type="VEuPathDB" id="FungiDB:FOC1_g10001355"/>
<dbReference type="Proteomes" id="UP000016928">
    <property type="component" value="Unassembled WGS sequence"/>
</dbReference>
<gene>
    <name evidence="3" type="ORF">FOC1_g10001355</name>
</gene>
<accession>N4UWY6</accession>
<feature type="transmembrane region" description="Helical" evidence="2">
    <location>
        <begin position="372"/>
        <end position="394"/>
    </location>
</feature>
<proteinExistence type="predicted"/>
<keyword evidence="2" id="KW-0472">Membrane</keyword>